<protein>
    <submittedName>
        <fullName evidence="2">Uncharacterized protein</fullName>
    </submittedName>
</protein>
<reference evidence="2" key="1">
    <citation type="journal article" date="2023" name="Mol. Phylogenet. Evol.">
        <title>Genome-scale phylogeny and comparative genomics of the fungal order Sordariales.</title>
        <authorList>
            <person name="Hensen N."/>
            <person name="Bonometti L."/>
            <person name="Westerberg I."/>
            <person name="Brannstrom I.O."/>
            <person name="Guillou S."/>
            <person name="Cros-Aarteil S."/>
            <person name="Calhoun S."/>
            <person name="Haridas S."/>
            <person name="Kuo A."/>
            <person name="Mondo S."/>
            <person name="Pangilinan J."/>
            <person name="Riley R."/>
            <person name="LaButti K."/>
            <person name="Andreopoulos B."/>
            <person name="Lipzen A."/>
            <person name="Chen C."/>
            <person name="Yan M."/>
            <person name="Daum C."/>
            <person name="Ng V."/>
            <person name="Clum A."/>
            <person name="Steindorff A."/>
            <person name="Ohm R.A."/>
            <person name="Martin F."/>
            <person name="Silar P."/>
            <person name="Natvig D.O."/>
            <person name="Lalanne C."/>
            <person name="Gautier V."/>
            <person name="Ament-Velasquez S.L."/>
            <person name="Kruys A."/>
            <person name="Hutchinson M.I."/>
            <person name="Powell A.J."/>
            <person name="Barry K."/>
            <person name="Miller A.N."/>
            <person name="Grigoriev I.V."/>
            <person name="Debuchy R."/>
            <person name="Gladieux P."/>
            <person name="Hiltunen Thoren M."/>
            <person name="Johannesson H."/>
        </authorList>
    </citation>
    <scope>NUCLEOTIDE SEQUENCE</scope>
    <source>
        <strain evidence="2">CBS 232.78</strain>
    </source>
</reference>
<dbReference type="AlphaFoldDB" id="A0AAE0P652"/>
<organism evidence="2 3">
    <name type="scientific">Podospora didyma</name>
    <dbReference type="NCBI Taxonomy" id="330526"/>
    <lineage>
        <taxon>Eukaryota</taxon>
        <taxon>Fungi</taxon>
        <taxon>Dikarya</taxon>
        <taxon>Ascomycota</taxon>
        <taxon>Pezizomycotina</taxon>
        <taxon>Sordariomycetes</taxon>
        <taxon>Sordariomycetidae</taxon>
        <taxon>Sordariales</taxon>
        <taxon>Podosporaceae</taxon>
        <taxon>Podospora</taxon>
    </lineage>
</organism>
<name>A0AAE0P652_9PEZI</name>
<feature type="chain" id="PRO_5041958139" evidence="1">
    <location>
        <begin position="20"/>
        <end position="170"/>
    </location>
</feature>
<dbReference type="Proteomes" id="UP001285441">
    <property type="component" value="Unassembled WGS sequence"/>
</dbReference>
<feature type="signal peptide" evidence="1">
    <location>
        <begin position="1"/>
        <end position="19"/>
    </location>
</feature>
<keyword evidence="1" id="KW-0732">Signal</keyword>
<comment type="caution">
    <text evidence="2">The sequence shown here is derived from an EMBL/GenBank/DDBJ whole genome shotgun (WGS) entry which is preliminary data.</text>
</comment>
<gene>
    <name evidence="2" type="ORF">B0H63DRAFT_31567</name>
</gene>
<dbReference type="EMBL" id="JAULSW010000001">
    <property type="protein sequence ID" value="KAK3393977.1"/>
    <property type="molecule type" value="Genomic_DNA"/>
</dbReference>
<accession>A0AAE0P652</accession>
<evidence type="ECO:0000313" key="3">
    <source>
        <dbReference type="Proteomes" id="UP001285441"/>
    </source>
</evidence>
<reference evidence="2" key="2">
    <citation type="submission" date="2023-06" db="EMBL/GenBank/DDBJ databases">
        <authorList>
            <consortium name="Lawrence Berkeley National Laboratory"/>
            <person name="Haridas S."/>
            <person name="Hensen N."/>
            <person name="Bonometti L."/>
            <person name="Westerberg I."/>
            <person name="Brannstrom I.O."/>
            <person name="Guillou S."/>
            <person name="Cros-Aarteil S."/>
            <person name="Calhoun S."/>
            <person name="Kuo A."/>
            <person name="Mondo S."/>
            <person name="Pangilinan J."/>
            <person name="Riley R."/>
            <person name="LaButti K."/>
            <person name="Andreopoulos B."/>
            <person name="Lipzen A."/>
            <person name="Chen C."/>
            <person name="Yanf M."/>
            <person name="Daum C."/>
            <person name="Ng V."/>
            <person name="Clum A."/>
            <person name="Steindorff A."/>
            <person name="Ohm R."/>
            <person name="Martin F."/>
            <person name="Silar P."/>
            <person name="Natvig D."/>
            <person name="Lalanne C."/>
            <person name="Gautier V."/>
            <person name="Ament-velasquez S.L."/>
            <person name="Kruys A."/>
            <person name="Hutchinson M.I."/>
            <person name="Powell A.J."/>
            <person name="Barry K."/>
            <person name="Miller A.N."/>
            <person name="Grigoriev I.V."/>
            <person name="Debuchy R."/>
            <person name="Gladieux P."/>
            <person name="Thoren M.H."/>
            <person name="Johannesson H."/>
        </authorList>
    </citation>
    <scope>NUCLEOTIDE SEQUENCE</scope>
    <source>
        <strain evidence="2">CBS 232.78</strain>
    </source>
</reference>
<evidence type="ECO:0000256" key="1">
    <source>
        <dbReference type="SAM" id="SignalP"/>
    </source>
</evidence>
<keyword evidence="3" id="KW-1185">Reference proteome</keyword>
<evidence type="ECO:0000313" key="2">
    <source>
        <dbReference type="EMBL" id="KAK3393977.1"/>
    </source>
</evidence>
<sequence>MKLATTFLLVASAATSVFGSALPLDDGENALVARSPLVAGEAIAAIAAEASIAQIRPDLVQCRTTDNSTDTYAKIDHYIWEGIPYLADPKKKRMCELRKGQTGCGRISCSWNSGIYLCAHNVTENVPFLCKDAANFANFIIADCEVDGRVKGAAWDRKRGFTVEMRNDKC</sequence>
<proteinExistence type="predicted"/>